<proteinExistence type="predicted"/>
<dbReference type="PANTHER" id="PTHR37198">
    <property type="entry name" value="NUCLEOLIN"/>
    <property type="match status" value="1"/>
</dbReference>
<keyword evidence="2" id="KW-0812">Transmembrane</keyword>
<feature type="compositionally biased region" description="Basic and acidic residues" evidence="1">
    <location>
        <begin position="462"/>
        <end position="499"/>
    </location>
</feature>
<sequence>MVIWMQLLLKVFLMMEDSNMEYWSEIEEDKSSEESKMSLILNRGWRLGKKIMIAGVAISSAPIVLPPLMIFSTLGFAFAVPFSFVFVSYAFTQKLMSKLLSRPEPPLMLEYKIDEEEDDDVGIDENIEEFMDDEKKEFVKDTKETLEMRIELIGDEKEEEAGEGFVVEEEEEPIKEDMEGVREEERRDDTWFDNYVEEEEKPVDEYYLDYIEEEELEGGVKGVIGEFGDERIDETLEEEELEGGVEGVMEEFGDEQKMVSVNVNDDEESRGMENGVKFIEDEKIEEENPVSETNGVVEESTDEGNVDIMVEEEEIPVQYMKGMIGEEIEVEKPLEVTVENIEEGKEPMRETEGMVEENRDEGFLDKNIEGDEKPVAEMQQIAGEISDEQNVNDVGQEENYIVIEEEKPVVDINGVVEEERRDNGTYVGNLVVKEENLDNNEEVKPMNEARRVMEETGDDENADKSKEEEIPIEETMKNAKESKGPEIVDRAVNEGEKPVVEMSAMMEDRRDEENVDKMVETKGVLDERTDKGIADSMVEEEKKPIVQTEKRVPPSKTEDAREIADESGLHLFDEENADADHYISAINEPHQDEVPPTIAPYDSPQSIGVLDNQDHSKHGAAVEEHPSDNLRKEIADSVAHPVSLEIAEFKSTKGVSEDEKNTIPSKEVLYSEEKIWEQIDAMRKIVGYKASIQATFIEELKALYVFTGVEPPLAFKDPTDLAEINGKLRLLMSIVGVK</sequence>
<keyword evidence="2" id="KW-1133">Transmembrane helix</keyword>
<dbReference type="PANTHER" id="PTHR37198:SF1">
    <property type="entry name" value="NUCLEOLIN"/>
    <property type="match status" value="1"/>
</dbReference>
<dbReference type="EMBL" id="MVGT01000613">
    <property type="protein sequence ID" value="OVA16205.1"/>
    <property type="molecule type" value="Genomic_DNA"/>
</dbReference>
<protein>
    <submittedName>
        <fullName evidence="3">Uncharacterized protein</fullName>
    </submittedName>
</protein>
<dbReference type="OMA" id="RTIVGYQ"/>
<evidence type="ECO:0000256" key="2">
    <source>
        <dbReference type="SAM" id="Phobius"/>
    </source>
</evidence>
<keyword evidence="2" id="KW-0472">Membrane</keyword>
<feature type="region of interest" description="Disordered" evidence="1">
    <location>
        <begin position="159"/>
        <end position="186"/>
    </location>
</feature>
<dbReference type="FunCoup" id="A0A200R0G7">
    <property type="interactions" value="6"/>
</dbReference>
<evidence type="ECO:0000313" key="4">
    <source>
        <dbReference type="Proteomes" id="UP000195402"/>
    </source>
</evidence>
<evidence type="ECO:0000313" key="3">
    <source>
        <dbReference type="EMBL" id="OVA16205.1"/>
    </source>
</evidence>
<feature type="compositionally biased region" description="Basic and acidic residues" evidence="1">
    <location>
        <begin position="436"/>
        <end position="454"/>
    </location>
</feature>
<accession>A0A200R0G7</accession>
<keyword evidence="4" id="KW-1185">Reference proteome</keyword>
<evidence type="ECO:0000256" key="1">
    <source>
        <dbReference type="SAM" id="MobiDB-lite"/>
    </source>
</evidence>
<dbReference type="STRING" id="56857.A0A200R0G7"/>
<dbReference type="Proteomes" id="UP000195402">
    <property type="component" value="Unassembled WGS sequence"/>
</dbReference>
<feature type="compositionally biased region" description="Basic and acidic residues" evidence="1">
    <location>
        <begin position="506"/>
        <end position="562"/>
    </location>
</feature>
<dbReference type="AlphaFoldDB" id="A0A200R0G7"/>
<dbReference type="OrthoDB" id="1933309at2759"/>
<comment type="caution">
    <text evidence="3">The sequence shown here is derived from an EMBL/GenBank/DDBJ whole genome shotgun (WGS) entry which is preliminary data.</text>
</comment>
<organism evidence="3 4">
    <name type="scientific">Macleaya cordata</name>
    <name type="common">Five-seeded plume-poppy</name>
    <name type="synonym">Bocconia cordata</name>
    <dbReference type="NCBI Taxonomy" id="56857"/>
    <lineage>
        <taxon>Eukaryota</taxon>
        <taxon>Viridiplantae</taxon>
        <taxon>Streptophyta</taxon>
        <taxon>Embryophyta</taxon>
        <taxon>Tracheophyta</taxon>
        <taxon>Spermatophyta</taxon>
        <taxon>Magnoliopsida</taxon>
        <taxon>Ranunculales</taxon>
        <taxon>Papaveraceae</taxon>
        <taxon>Papaveroideae</taxon>
        <taxon>Macleaya</taxon>
    </lineage>
</organism>
<reference evidence="3 4" key="1">
    <citation type="journal article" date="2017" name="Mol. Plant">
        <title>The Genome of Medicinal Plant Macleaya cordata Provides New Insights into Benzylisoquinoline Alkaloids Metabolism.</title>
        <authorList>
            <person name="Liu X."/>
            <person name="Liu Y."/>
            <person name="Huang P."/>
            <person name="Ma Y."/>
            <person name="Qing Z."/>
            <person name="Tang Q."/>
            <person name="Cao H."/>
            <person name="Cheng P."/>
            <person name="Zheng Y."/>
            <person name="Yuan Z."/>
            <person name="Zhou Y."/>
            <person name="Liu J."/>
            <person name="Tang Z."/>
            <person name="Zhuo Y."/>
            <person name="Zhang Y."/>
            <person name="Yu L."/>
            <person name="Huang J."/>
            <person name="Yang P."/>
            <person name="Peng Q."/>
            <person name="Zhang J."/>
            <person name="Jiang W."/>
            <person name="Zhang Z."/>
            <person name="Lin K."/>
            <person name="Ro D.K."/>
            <person name="Chen X."/>
            <person name="Xiong X."/>
            <person name="Shang Y."/>
            <person name="Huang S."/>
            <person name="Zeng J."/>
        </authorList>
    </citation>
    <scope>NUCLEOTIDE SEQUENCE [LARGE SCALE GENOMIC DNA]</scope>
    <source>
        <strain evidence="4">cv. BLH2017</strain>
        <tissue evidence="3">Root</tissue>
    </source>
</reference>
<feature type="compositionally biased region" description="Basic and acidic residues" evidence="1">
    <location>
        <begin position="175"/>
        <end position="186"/>
    </location>
</feature>
<dbReference type="InParanoid" id="A0A200R0G7"/>
<feature type="transmembrane region" description="Helical" evidence="2">
    <location>
        <begin position="71"/>
        <end position="92"/>
    </location>
</feature>
<feature type="region of interest" description="Disordered" evidence="1">
    <location>
        <begin position="436"/>
        <end position="562"/>
    </location>
</feature>
<name>A0A200R0G7_MACCD</name>
<feature type="compositionally biased region" description="Acidic residues" evidence="1">
    <location>
        <begin position="159"/>
        <end position="174"/>
    </location>
</feature>
<gene>
    <name evidence="3" type="ORF">BVC80_605g4</name>
</gene>